<dbReference type="PANTHER" id="PTHR42905:SF16">
    <property type="entry name" value="CARBOXYPHOSPHONOENOLPYRUVATE PHOSPHONOMUTASE-LIKE PROTEIN (AFU_ORTHOLOGUE AFUA_5G07230)"/>
    <property type="match status" value="1"/>
</dbReference>
<name>A0ABP7P2D1_9SPHI</name>
<dbReference type="SUPFAM" id="SSF51621">
    <property type="entry name" value="Phosphoenolpyruvate/pyruvate domain"/>
    <property type="match status" value="1"/>
</dbReference>
<keyword evidence="1" id="KW-0456">Lyase</keyword>
<dbReference type="RefSeq" id="WP_344765542.1">
    <property type="nucleotide sequence ID" value="NZ_BAABAK010000004.1"/>
</dbReference>
<dbReference type="PANTHER" id="PTHR42905">
    <property type="entry name" value="PHOSPHOENOLPYRUVATE CARBOXYLASE"/>
    <property type="match status" value="1"/>
</dbReference>
<evidence type="ECO:0000313" key="2">
    <source>
        <dbReference type="Proteomes" id="UP001501081"/>
    </source>
</evidence>
<accession>A0ABP7P2D1</accession>
<sequence>MLQYEKANYFRDQHNSPKLLMLPNVWDVMSAKLMESVGFHSLATASVALAAANGYPDDQHIPLELLLQQVSKIVRSVSVPVSVDFERGYSNNLSELQDNVKRLMDTGAIGINIEDSEAGGKGLKSIAEQCKILEMIRKVANDQGINLVINARTDVYLNRQIKQPVAEAIKRAKAYGDAGADCFYPILISRMDELETLVKETSIPINVLMIKPFANLLQLEQLGIKRVSLGPGMLNYAITKMQNVAKALREYDTKGYFDEESVNTAFLNQLI</sequence>
<evidence type="ECO:0000313" key="1">
    <source>
        <dbReference type="EMBL" id="GAA3958535.1"/>
    </source>
</evidence>
<dbReference type="InterPro" id="IPR040442">
    <property type="entry name" value="Pyrv_kinase-like_dom_sf"/>
</dbReference>
<comment type="caution">
    <text evidence="1">The sequence shown here is derived from an EMBL/GenBank/DDBJ whole genome shotgun (WGS) entry which is preliminary data.</text>
</comment>
<proteinExistence type="predicted"/>
<dbReference type="EMBL" id="BAABAK010000004">
    <property type="protein sequence ID" value="GAA3958535.1"/>
    <property type="molecule type" value="Genomic_DNA"/>
</dbReference>
<gene>
    <name evidence="1" type="ORF">GCM10022246_10120</name>
</gene>
<dbReference type="GO" id="GO:0016829">
    <property type="term" value="F:lyase activity"/>
    <property type="evidence" value="ECO:0007669"/>
    <property type="project" value="UniProtKB-KW"/>
</dbReference>
<dbReference type="Gene3D" id="3.20.20.60">
    <property type="entry name" value="Phosphoenolpyruvate-binding domains"/>
    <property type="match status" value="1"/>
</dbReference>
<dbReference type="Proteomes" id="UP001501081">
    <property type="component" value="Unassembled WGS sequence"/>
</dbReference>
<dbReference type="CDD" id="cd00377">
    <property type="entry name" value="ICL_PEPM"/>
    <property type="match status" value="1"/>
</dbReference>
<dbReference type="Pfam" id="PF13714">
    <property type="entry name" value="PEP_mutase"/>
    <property type="match status" value="1"/>
</dbReference>
<dbReference type="InterPro" id="IPR015813">
    <property type="entry name" value="Pyrv/PenolPyrv_kinase-like_dom"/>
</dbReference>
<reference evidence="2" key="1">
    <citation type="journal article" date="2019" name="Int. J. Syst. Evol. Microbiol.">
        <title>The Global Catalogue of Microorganisms (GCM) 10K type strain sequencing project: providing services to taxonomists for standard genome sequencing and annotation.</title>
        <authorList>
            <consortium name="The Broad Institute Genomics Platform"/>
            <consortium name="The Broad Institute Genome Sequencing Center for Infectious Disease"/>
            <person name="Wu L."/>
            <person name="Ma J."/>
        </authorList>
    </citation>
    <scope>NUCLEOTIDE SEQUENCE [LARGE SCALE GENOMIC DNA]</scope>
    <source>
        <strain evidence="2">JCM 17338</strain>
    </source>
</reference>
<dbReference type="InterPro" id="IPR039556">
    <property type="entry name" value="ICL/PEPM"/>
</dbReference>
<organism evidence="1 2">
    <name type="scientific">Pedobacter ginsengiterrae</name>
    <dbReference type="NCBI Taxonomy" id="871696"/>
    <lineage>
        <taxon>Bacteria</taxon>
        <taxon>Pseudomonadati</taxon>
        <taxon>Bacteroidota</taxon>
        <taxon>Sphingobacteriia</taxon>
        <taxon>Sphingobacteriales</taxon>
        <taxon>Sphingobacteriaceae</taxon>
        <taxon>Pedobacter</taxon>
    </lineage>
</organism>
<protein>
    <submittedName>
        <fullName evidence="1">Isocitrate lyase/phosphoenolpyruvate mutase family protein</fullName>
    </submittedName>
</protein>
<keyword evidence="2" id="KW-1185">Reference proteome</keyword>